<comment type="subunit">
    <text evidence="10">Homodimer.</text>
</comment>
<comment type="similarity">
    <text evidence="10">Belongs to the YjjX NTPase family.</text>
</comment>
<dbReference type="AlphaFoldDB" id="A0A218NMM0"/>
<dbReference type="HAMAP" id="MF_00648">
    <property type="entry name" value="Non_canon_purine_NTPase_YjjX"/>
    <property type="match status" value="1"/>
</dbReference>
<dbReference type="PANTHER" id="PTHR34699:SF2">
    <property type="entry name" value="NON-CANONICAL PURINE NTP PHOSPHATASE_PRRC1 DOMAIN-CONTAINING PROTEIN"/>
    <property type="match status" value="1"/>
</dbReference>
<dbReference type="KEGG" id="marh:Mia14_0409"/>
<dbReference type="GO" id="GO:0006772">
    <property type="term" value="P:thiamine metabolic process"/>
    <property type="evidence" value="ECO:0007669"/>
    <property type="project" value="TreeGrafter"/>
</dbReference>
<evidence type="ECO:0000256" key="2">
    <source>
        <dbReference type="ARBA" id="ARBA00022723"/>
    </source>
</evidence>
<keyword evidence="2 10" id="KW-0479">Metal-binding</keyword>
<dbReference type="EMBL" id="CP019964">
    <property type="protein sequence ID" value="ASI13728.1"/>
    <property type="molecule type" value="Genomic_DNA"/>
</dbReference>
<evidence type="ECO:0000256" key="9">
    <source>
        <dbReference type="ARBA" id="ARBA00048781"/>
    </source>
</evidence>
<keyword evidence="4 10" id="KW-0378">Hydrolase</keyword>
<evidence type="ECO:0000256" key="5">
    <source>
        <dbReference type="ARBA" id="ARBA00022842"/>
    </source>
</evidence>
<keyword evidence="5 10" id="KW-0460">Magnesium</keyword>
<dbReference type="GO" id="GO:0000166">
    <property type="term" value="F:nucleotide binding"/>
    <property type="evidence" value="ECO:0007669"/>
    <property type="project" value="UniProtKB-KW"/>
</dbReference>
<evidence type="ECO:0000256" key="8">
    <source>
        <dbReference type="ARBA" id="ARBA00048174"/>
    </source>
</evidence>
<comment type="cofactor">
    <cofactor evidence="1">
        <name>Mn(2+)</name>
        <dbReference type="ChEBI" id="CHEBI:29035"/>
    </cofactor>
</comment>
<protein>
    <recommendedName>
        <fullName evidence="10">Probable inosine/xanthosine triphosphatase</fullName>
        <shortName evidence="10">ITPase/XTPase</shortName>
        <ecNumber evidence="10">3.6.1.73</ecNumber>
    </recommendedName>
    <alternativeName>
        <fullName evidence="10">Non-canonical purine NTP phosphatase</fullName>
    </alternativeName>
    <alternativeName>
        <fullName evidence="10">Non-standard purine NTP phosphatase</fullName>
    </alternativeName>
    <alternativeName>
        <fullName evidence="10">Nucleoside-triphosphate phosphatase</fullName>
        <shortName evidence="10">NTPase</shortName>
    </alternativeName>
</protein>
<comment type="caution">
    <text evidence="10">Lacks conserved residue(s) required for the propagation of feature annotation.</text>
</comment>
<reference evidence="12 13" key="1">
    <citation type="journal article" date="2017" name="Nat. Commun.">
        <title>'ARMAN' archaea depend on association with euryarchaeal host in culture and in situ.</title>
        <authorList>
            <person name="Golyshina O."/>
            <person name="Toshchakov S."/>
            <person name="Makarova K."/>
            <person name="Gavrilov S."/>
            <person name="Korzhenkov A."/>
            <person name="La Cono V."/>
            <person name="Arcadi E."/>
            <person name="Nechitaylo T."/>
            <person name="Ferrer M."/>
            <person name="Kublanov I."/>
            <person name="Wolf Y."/>
            <person name="Yakimov M."/>
            <person name="Golyshin P."/>
            <person name="Slesarev A."/>
            <person name="Kozyavkin S."/>
        </authorList>
    </citation>
    <scope>NUCLEOTIDE SEQUENCE [LARGE SCALE GENOMIC DNA]</scope>
    <source>
        <strain evidence="12 13">Mia14</strain>
    </source>
</reference>
<sequence>MIVAVGSTNKAKITAVRQALNDLGIGYEIKGVEVDSGVRKQPMTDNEGIEGAINRAKNAKALLKSEIGIGLEGSVQETDYGMMLSGWVAVVDNYGRIGLASHERVMLPEKVAERLRKGEELGPVMDSITGLKDIKQDSGTVGILTKGTLNRDESFRLATIAAFARIISKEYYE</sequence>
<comment type="cofactor">
    <cofactor evidence="10">
        <name>Mg(2+)</name>
        <dbReference type="ChEBI" id="CHEBI:18420"/>
    </cofactor>
    <cofactor evidence="10">
        <name>Mn(2+)</name>
        <dbReference type="ChEBI" id="CHEBI:29035"/>
    </cofactor>
    <text evidence="10">Binds 1 divalent metal cation per subunit; can use either Mg(2+) or Mn(2+).</text>
</comment>
<evidence type="ECO:0000256" key="7">
    <source>
        <dbReference type="ARBA" id="ARBA00023211"/>
    </source>
</evidence>
<gene>
    <name evidence="12" type="ORF">Mia14_0409</name>
</gene>
<dbReference type="RefSeq" id="WP_088819897.1">
    <property type="nucleotide sequence ID" value="NZ_CP019964.1"/>
</dbReference>
<dbReference type="InterPro" id="IPR026533">
    <property type="entry name" value="NTPase/PRRC1"/>
</dbReference>
<evidence type="ECO:0000313" key="12">
    <source>
        <dbReference type="EMBL" id="ASI13728.1"/>
    </source>
</evidence>
<organism evidence="12 13">
    <name type="scientific">Candidatus Mancarchaeum acidiphilum</name>
    <dbReference type="NCBI Taxonomy" id="1920749"/>
    <lineage>
        <taxon>Archaea</taxon>
        <taxon>Candidatus Micrarchaeota</taxon>
        <taxon>Candidatus Mancarchaeum</taxon>
    </lineage>
</organism>
<evidence type="ECO:0000256" key="6">
    <source>
        <dbReference type="ARBA" id="ARBA00023080"/>
    </source>
</evidence>
<evidence type="ECO:0000256" key="3">
    <source>
        <dbReference type="ARBA" id="ARBA00022741"/>
    </source>
</evidence>
<dbReference type="NCBIfam" id="TIGR00258">
    <property type="entry name" value="inosine/xanthosine triphosphatase"/>
    <property type="match status" value="1"/>
</dbReference>
<accession>A0A218NMM0</accession>
<dbReference type="InterPro" id="IPR002786">
    <property type="entry name" value="Non_canon_purine_NTPase"/>
</dbReference>
<dbReference type="GO" id="GO:0046872">
    <property type="term" value="F:metal ion binding"/>
    <property type="evidence" value="ECO:0007669"/>
    <property type="project" value="UniProtKB-KW"/>
</dbReference>
<dbReference type="PANTHER" id="PTHR34699">
    <property type="match status" value="1"/>
</dbReference>
<keyword evidence="7 10" id="KW-0464">Manganese</keyword>
<evidence type="ECO:0000259" key="11">
    <source>
        <dbReference type="Pfam" id="PF01931"/>
    </source>
</evidence>
<feature type="binding site" evidence="10">
    <location>
        <position position="35"/>
    </location>
    <ligand>
        <name>Mg(2+)</name>
        <dbReference type="ChEBI" id="CHEBI:18420"/>
    </ligand>
</feature>
<feature type="domain" description="Non-canonical purine NTP phosphatase/PRRC1" evidence="11">
    <location>
        <begin position="6"/>
        <end position="166"/>
    </location>
</feature>
<dbReference type="OrthoDB" id="52857at2157"/>
<dbReference type="Pfam" id="PF01931">
    <property type="entry name" value="NTPase_I-T"/>
    <property type="match status" value="1"/>
</dbReference>
<evidence type="ECO:0000256" key="1">
    <source>
        <dbReference type="ARBA" id="ARBA00001936"/>
    </source>
</evidence>
<dbReference type="GO" id="GO:0103023">
    <property type="term" value="F:ITPase activity"/>
    <property type="evidence" value="ECO:0007669"/>
    <property type="project" value="UniProtKB-EC"/>
</dbReference>
<comment type="catalytic activity">
    <reaction evidence="8 10">
        <text>ITP + H2O = IDP + phosphate + H(+)</text>
        <dbReference type="Rhea" id="RHEA:28330"/>
        <dbReference type="ChEBI" id="CHEBI:15377"/>
        <dbReference type="ChEBI" id="CHEBI:15378"/>
        <dbReference type="ChEBI" id="CHEBI:43474"/>
        <dbReference type="ChEBI" id="CHEBI:58280"/>
        <dbReference type="ChEBI" id="CHEBI:61402"/>
        <dbReference type="EC" id="3.6.1.73"/>
    </reaction>
</comment>
<dbReference type="Gene3D" id="3.90.950.10">
    <property type="match status" value="1"/>
</dbReference>
<evidence type="ECO:0000313" key="13">
    <source>
        <dbReference type="Proteomes" id="UP000197679"/>
    </source>
</evidence>
<proteinExistence type="inferred from homology"/>
<dbReference type="FunFam" id="3.90.950.10:FF:000002">
    <property type="entry name" value="Inosine/xanthosine triphosphatase"/>
    <property type="match status" value="1"/>
</dbReference>
<dbReference type="InterPro" id="IPR029001">
    <property type="entry name" value="ITPase-like_fam"/>
</dbReference>
<name>A0A218NMM0_9ARCH</name>
<dbReference type="SUPFAM" id="SSF52972">
    <property type="entry name" value="ITPase-like"/>
    <property type="match status" value="1"/>
</dbReference>
<keyword evidence="3 10" id="KW-0547">Nucleotide-binding</keyword>
<keyword evidence="12" id="KW-0808">Transferase</keyword>
<comment type="function">
    <text evidence="10">Phosphatase that hydrolyzes non-canonical purine nucleotides such as XTP and ITP to their respective diphosphate derivatives. Probably excludes non-canonical purines from DNA/RNA precursor pool, thus preventing their incorporation into DNA/RNA and avoiding chromosomal lesions.</text>
</comment>
<dbReference type="EC" id="3.6.1.73" evidence="10"/>
<evidence type="ECO:0000256" key="4">
    <source>
        <dbReference type="ARBA" id="ARBA00022801"/>
    </source>
</evidence>
<dbReference type="GeneID" id="33313963"/>
<keyword evidence="13" id="KW-1185">Reference proteome</keyword>
<feature type="binding site" evidence="10">
    <location>
        <begin position="7"/>
        <end position="12"/>
    </location>
    <ligand>
        <name>substrate</name>
    </ligand>
</feature>
<keyword evidence="6 10" id="KW-0546">Nucleotide metabolism</keyword>
<dbReference type="GO" id="GO:0009117">
    <property type="term" value="P:nucleotide metabolic process"/>
    <property type="evidence" value="ECO:0007669"/>
    <property type="project" value="UniProtKB-KW"/>
</dbReference>
<dbReference type="Proteomes" id="UP000197679">
    <property type="component" value="Chromosome"/>
</dbReference>
<evidence type="ECO:0000256" key="10">
    <source>
        <dbReference type="HAMAP-Rule" id="MF_00648"/>
    </source>
</evidence>
<dbReference type="GO" id="GO:0016740">
    <property type="term" value="F:transferase activity"/>
    <property type="evidence" value="ECO:0007669"/>
    <property type="project" value="UniProtKB-KW"/>
</dbReference>
<dbReference type="InterPro" id="IPR050299">
    <property type="entry name" value="YjjX_NTPase"/>
</dbReference>
<comment type="catalytic activity">
    <reaction evidence="9 10">
        <text>XTP + H2O = XDP + phosphate + H(+)</text>
        <dbReference type="Rhea" id="RHEA:28406"/>
        <dbReference type="ChEBI" id="CHEBI:15377"/>
        <dbReference type="ChEBI" id="CHEBI:15378"/>
        <dbReference type="ChEBI" id="CHEBI:43474"/>
        <dbReference type="ChEBI" id="CHEBI:59884"/>
        <dbReference type="ChEBI" id="CHEBI:61314"/>
        <dbReference type="EC" id="3.6.1.73"/>
    </reaction>
</comment>